<keyword evidence="1" id="KW-0689">Ribosomal protein</keyword>
<dbReference type="Gene3D" id="3.30.70.3370">
    <property type="match status" value="1"/>
</dbReference>
<evidence type="ECO:0000256" key="4">
    <source>
        <dbReference type="ARBA" id="ARBA00035458"/>
    </source>
</evidence>
<gene>
    <name evidence="5" type="ORF">E5288_WYG001401</name>
</gene>
<protein>
    <recommendedName>
        <fullName evidence="3">Small ribosomal subunit protein eS24</fullName>
    </recommendedName>
    <alternativeName>
        <fullName evidence="4">40S ribosomal protein S24</fullName>
    </alternativeName>
</protein>
<dbReference type="GO" id="GO:0003735">
    <property type="term" value="F:structural constituent of ribosome"/>
    <property type="evidence" value="ECO:0007669"/>
    <property type="project" value="InterPro"/>
</dbReference>
<proteinExistence type="predicted"/>
<dbReference type="AlphaFoldDB" id="A0A6B0R179"/>
<evidence type="ECO:0000256" key="3">
    <source>
        <dbReference type="ARBA" id="ARBA00035149"/>
    </source>
</evidence>
<sequence length="80" mass="9160">MDRSAAIVKDTVTIQTRKFMTNRLLQRKQMVIDVLHPGKATVRKTEIREKLAKCTRPHQMSSLYLDSEPILVVARQLALA</sequence>
<dbReference type="Proteomes" id="UP000322234">
    <property type="component" value="Unassembled WGS sequence"/>
</dbReference>
<keyword evidence="2" id="KW-0687">Ribonucleoprotein</keyword>
<dbReference type="SUPFAM" id="SSF54189">
    <property type="entry name" value="Ribosomal proteins S24e, L23 and L15e"/>
    <property type="match status" value="1"/>
</dbReference>
<dbReference type="GO" id="GO:0044391">
    <property type="term" value="C:ribosomal subunit"/>
    <property type="evidence" value="ECO:0007669"/>
    <property type="project" value="UniProtKB-ARBA"/>
</dbReference>
<organism evidence="5 6">
    <name type="scientific">Bos mutus</name>
    <name type="common">wild yak</name>
    <dbReference type="NCBI Taxonomy" id="72004"/>
    <lineage>
        <taxon>Eukaryota</taxon>
        <taxon>Metazoa</taxon>
        <taxon>Chordata</taxon>
        <taxon>Craniata</taxon>
        <taxon>Vertebrata</taxon>
        <taxon>Euteleostomi</taxon>
        <taxon>Mammalia</taxon>
        <taxon>Eutheria</taxon>
        <taxon>Laurasiatheria</taxon>
        <taxon>Artiodactyla</taxon>
        <taxon>Ruminantia</taxon>
        <taxon>Pecora</taxon>
        <taxon>Bovidae</taxon>
        <taxon>Bovinae</taxon>
        <taxon>Bos</taxon>
    </lineage>
</organism>
<evidence type="ECO:0000256" key="2">
    <source>
        <dbReference type="ARBA" id="ARBA00023274"/>
    </source>
</evidence>
<reference evidence="5" key="1">
    <citation type="submission" date="2019-10" db="EMBL/GenBank/DDBJ databases">
        <title>The sequence and de novo assembly of the wild yak genome.</title>
        <authorList>
            <person name="Liu Y."/>
        </authorList>
    </citation>
    <scope>NUCLEOTIDE SEQUENCE [LARGE SCALE GENOMIC DNA]</scope>
    <source>
        <strain evidence="5">WY2019</strain>
    </source>
</reference>
<keyword evidence="6" id="KW-1185">Reference proteome</keyword>
<dbReference type="GO" id="GO:0006412">
    <property type="term" value="P:translation"/>
    <property type="evidence" value="ECO:0007669"/>
    <property type="project" value="InterPro"/>
</dbReference>
<comment type="caution">
    <text evidence="5">The sequence shown here is derived from an EMBL/GenBank/DDBJ whole genome shotgun (WGS) entry which is preliminary data.</text>
</comment>
<dbReference type="PANTHER" id="PTHR10496">
    <property type="entry name" value="40S RIBOSOMAL PROTEIN S24"/>
    <property type="match status" value="1"/>
</dbReference>
<dbReference type="InterPro" id="IPR001976">
    <property type="entry name" value="Ribosomal_eS24"/>
</dbReference>
<dbReference type="Pfam" id="PF01282">
    <property type="entry name" value="Ribosomal_S24e"/>
    <property type="match status" value="1"/>
</dbReference>
<evidence type="ECO:0000313" key="6">
    <source>
        <dbReference type="Proteomes" id="UP000322234"/>
    </source>
</evidence>
<dbReference type="InterPro" id="IPR053709">
    <property type="entry name" value="eRP_eS24_sf"/>
</dbReference>
<evidence type="ECO:0000313" key="5">
    <source>
        <dbReference type="EMBL" id="MXQ83320.1"/>
    </source>
</evidence>
<name>A0A6B0R179_9CETA</name>
<dbReference type="InterPro" id="IPR012678">
    <property type="entry name" value="Ribosomal_uL23/eL15/eS24_sf"/>
</dbReference>
<evidence type="ECO:0000256" key="1">
    <source>
        <dbReference type="ARBA" id="ARBA00022980"/>
    </source>
</evidence>
<dbReference type="EMBL" id="VBQZ03000016">
    <property type="protein sequence ID" value="MXQ83320.1"/>
    <property type="molecule type" value="Genomic_DNA"/>
</dbReference>
<accession>A0A6B0R179</accession>